<dbReference type="InterPro" id="IPR011004">
    <property type="entry name" value="Trimer_LpxA-like_sf"/>
</dbReference>
<dbReference type="Gene3D" id="2.160.10.10">
    <property type="entry name" value="Hexapeptide repeat proteins"/>
    <property type="match status" value="1"/>
</dbReference>
<accession>A0ABX3UQJ4</accession>
<dbReference type="InterPro" id="IPR045304">
    <property type="entry name" value="LbH_SAT"/>
</dbReference>
<proteinExistence type="predicted"/>
<evidence type="ECO:0000256" key="1">
    <source>
        <dbReference type="ARBA" id="ARBA00022679"/>
    </source>
</evidence>
<dbReference type="CDD" id="cd03354">
    <property type="entry name" value="LbH_SAT"/>
    <property type="match status" value="1"/>
</dbReference>
<dbReference type="EMBL" id="MLJJ01000028">
    <property type="protein sequence ID" value="ORM97605.1"/>
    <property type="molecule type" value="Genomic_DNA"/>
</dbReference>
<keyword evidence="1" id="KW-0808">Transferase</keyword>
<keyword evidence="2" id="KW-0012">Acyltransferase</keyword>
<comment type="caution">
    <text evidence="3">The sequence shown here is derived from an EMBL/GenBank/DDBJ whole genome shotgun (WGS) entry which is preliminary data.</text>
</comment>
<reference evidence="3 4" key="1">
    <citation type="journal article" date="2017" name="Antonie Van Leeuwenhoek">
        <title>Phylogenomic resolution of the bacterial genus Pantoea and its relationship with Erwinia and Tatumella.</title>
        <authorList>
            <person name="Palmer M."/>
            <person name="Steenkamp E.T."/>
            <person name="Coetzee M.P."/>
            <person name="Chan W.Y."/>
            <person name="van Zyl E."/>
            <person name="De Maayer P."/>
            <person name="Coutinho T.A."/>
            <person name="Blom J."/>
            <person name="Smits T.H."/>
            <person name="Duffy B."/>
            <person name="Venter S.N."/>
        </authorList>
    </citation>
    <scope>NUCLEOTIDE SEQUENCE [LARGE SCALE GENOMIC DNA]</scope>
    <source>
        <strain evidence="3 4">LMG 5345</strain>
    </source>
</reference>
<evidence type="ECO:0000256" key="2">
    <source>
        <dbReference type="ARBA" id="ARBA00023315"/>
    </source>
</evidence>
<organism evidence="3 4">
    <name type="scientific">Pantoea septica</name>
    <dbReference type="NCBI Taxonomy" id="472695"/>
    <lineage>
        <taxon>Bacteria</taxon>
        <taxon>Pseudomonadati</taxon>
        <taxon>Pseudomonadota</taxon>
        <taxon>Gammaproteobacteria</taxon>
        <taxon>Enterobacterales</taxon>
        <taxon>Erwiniaceae</taxon>
        <taxon>Pantoea</taxon>
    </lineage>
</organism>
<name>A0ABX3UQJ4_9GAMM</name>
<dbReference type="PANTHER" id="PTHR42811">
    <property type="entry name" value="SERINE ACETYLTRANSFERASE"/>
    <property type="match status" value="1"/>
</dbReference>
<protein>
    <recommendedName>
        <fullName evidence="5">Serine acetyltransferase</fullName>
    </recommendedName>
</protein>
<evidence type="ECO:0000313" key="3">
    <source>
        <dbReference type="EMBL" id="ORM97605.1"/>
    </source>
</evidence>
<evidence type="ECO:0000313" key="4">
    <source>
        <dbReference type="Proteomes" id="UP000193785"/>
    </source>
</evidence>
<dbReference type="RefSeq" id="WP_084885183.1">
    <property type="nucleotide sequence ID" value="NZ_MLJJ01000028.1"/>
</dbReference>
<sequence length="200" mass="22525">MKAQTDKSLLLLKECLQKEVMMNAKSFSWPRVIHKAIKCPRRRYYFWWRIASYWYQNKTGFLKQAALRINRKLTLKYGTEIELGARIMPGLVISHHQGIVINGSAVIGHSFRIRQNTTIGITGSNPSKLPISIRIGNNVSIGANSCIIADQIIIGDNVVIGAMSFINKDLPDNSNVITEKTLRITVRETEPQDLKSVSDS</sequence>
<dbReference type="SUPFAM" id="SSF51161">
    <property type="entry name" value="Trimeric LpxA-like enzymes"/>
    <property type="match status" value="1"/>
</dbReference>
<evidence type="ECO:0008006" key="5">
    <source>
        <dbReference type="Google" id="ProtNLM"/>
    </source>
</evidence>
<gene>
    <name evidence="3" type="ORF">HA46_14705</name>
</gene>
<keyword evidence="4" id="KW-1185">Reference proteome</keyword>
<dbReference type="Proteomes" id="UP000193785">
    <property type="component" value="Unassembled WGS sequence"/>
</dbReference>